<evidence type="ECO:0000313" key="1">
    <source>
        <dbReference type="EMBL" id="CAB4715899.1"/>
    </source>
</evidence>
<sequence>MSTIEVEQVCAVERKSFYAVTHLTRPRLYKSDVSEIKNPLTVNLVKEQNTGHGTLLYI</sequence>
<protein>
    <submittedName>
        <fullName evidence="2">Unannotated protein</fullName>
    </submittedName>
</protein>
<name>A0A6J6W402_9ZZZZ</name>
<accession>A0A6J6W402</accession>
<dbReference type="EMBL" id="CAEZXW010000130">
    <property type="protein sequence ID" value="CAB4715899.1"/>
    <property type="molecule type" value="Genomic_DNA"/>
</dbReference>
<proteinExistence type="predicted"/>
<reference evidence="2" key="1">
    <citation type="submission" date="2020-05" db="EMBL/GenBank/DDBJ databases">
        <authorList>
            <person name="Chiriac C."/>
            <person name="Salcher M."/>
            <person name="Ghai R."/>
            <person name="Kavagutti S V."/>
        </authorList>
    </citation>
    <scope>NUCLEOTIDE SEQUENCE</scope>
</reference>
<gene>
    <name evidence="1" type="ORF">UFOPK2593_01405</name>
    <name evidence="2" type="ORF">UFOPK2894_01108</name>
    <name evidence="3" type="ORF">UFOPK4295_01645</name>
</gene>
<dbReference type="EMBL" id="CAFBQF010000144">
    <property type="protein sequence ID" value="CAB5057951.1"/>
    <property type="molecule type" value="Genomic_DNA"/>
</dbReference>
<dbReference type="EMBL" id="CAEZZQ010000071">
    <property type="protein sequence ID" value="CAB4779591.1"/>
    <property type="molecule type" value="Genomic_DNA"/>
</dbReference>
<dbReference type="AlphaFoldDB" id="A0A6J6W402"/>
<organism evidence="2">
    <name type="scientific">freshwater metagenome</name>
    <dbReference type="NCBI Taxonomy" id="449393"/>
    <lineage>
        <taxon>unclassified sequences</taxon>
        <taxon>metagenomes</taxon>
        <taxon>ecological metagenomes</taxon>
    </lineage>
</organism>
<evidence type="ECO:0000313" key="3">
    <source>
        <dbReference type="EMBL" id="CAB5057951.1"/>
    </source>
</evidence>
<evidence type="ECO:0000313" key="2">
    <source>
        <dbReference type="EMBL" id="CAB4779591.1"/>
    </source>
</evidence>